<dbReference type="Proteomes" id="UP000179935">
    <property type="component" value="Unassembled WGS sequence"/>
</dbReference>
<dbReference type="Pfam" id="PF08545">
    <property type="entry name" value="ACP_syn_III"/>
    <property type="match status" value="1"/>
</dbReference>
<keyword evidence="1" id="KW-0963">Cytoplasm</keyword>
<organism evidence="3 4">
    <name type="scientific">Streptomyces colonosanans</name>
    <dbReference type="NCBI Taxonomy" id="1428652"/>
    <lineage>
        <taxon>Bacteria</taxon>
        <taxon>Bacillati</taxon>
        <taxon>Actinomycetota</taxon>
        <taxon>Actinomycetes</taxon>
        <taxon>Kitasatosporales</taxon>
        <taxon>Streptomycetaceae</taxon>
        <taxon>Streptomyces</taxon>
    </lineage>
</organism>
<dbReference type="EMBL" id="MLYP01000072">
    <property type="protein sequence ID" value="OIJ86706.1"/>
    <property type="molecule type" value="Genomic_DNA"/>
</dbReference>
<gene>
    <name evidence="3" type="ORF">BIV24_25975</name>
</gene>
<dbReference type="STRING" id="1428652.BIV24_25975"/>
<dbReference type="AlphaFoldDB" id="A0A1S2NZK1"/>
<keyword evidence="4" id="KW-1185">Reference proteome</keyword>
<dbReference type="Gene3D" id="3.40.47.10">
    <property type="match status" value="2"/>
</dbReference>
<dbReference type="OrthoDB" id="7055207at2"/>
<dbReference type="InterPro" id="IPR013751">
    <property type="entry name" value="ACP_syn_III_N"/>
</dbReference>
<dbReference type="GO" id="GO:0006633">
    <property type="term" value="P:fatty acid biosynthetic process"/>
    <property type="evidence" value="ECO:0007669"/>
    <property type="project" value="InterPro"/>
</dbReference>
<protein>
    <recommendedName>
        <fullName evidence="2">Beta-ketoacyl-[acyl-carrier-protein] synthase III N-terminal domain-containing protein</fullName>
    </recommendedName>
</protein>
<evidence type="ECO:0000256" key="1">
    <source>
        <dbReference type="ARBA" id="ARBA00022490"/>
    </source>
</evidence>
<evidence type="ECO:0000259" key="2">
    <source>
        <dbReference type="Pfam" id="PF08545"/>
    </source>
</evidence>
<name>A0A1S2NZK1_9ACTN</name>
<sequence>MIWIARLGMLSALEMAACRLMATSEHSAVLLTSGDNFSTPLVDRWRASKLFLLGDAGAAAVVSRRGGFARVLSVGSVSTPSMEALHRGGEPMFPPGPTVGRTLNLEERREFWRREWARGVPPPMGNFGDTVVAAARKSLAEAGLDMADISRVCHIGFSRLPLQASFLDPLDIDEKRGIWEFTRRTGHLGAADTVAGPSRWSRTGRRRSAICVGSRKPSPTWCRAPTRALTTLNWHSTWWASTRPCGRSSCLTRWRR</sequence>
<reference evidence="3 4" key="1">
    <citation type="submission" date="2016-10" db="EMBL/GenBank/DDBJ databases">
        <title>Genome sequence of Streptomyces sp. MUSC 93.</title>
        <authorList>
            <person name="Lee L.-H."/>
            <person name="Ser H.-L."/>
            <person name="Law J.W.-F."/>
        </authorList>
    </citation>
    <scope>NUCLEOTIDE SEQUENCE [LARGE SCALE GENOMIC DNA]</scope>
    <source>
        <strain evidence="3 4">MUSC 93</strain>
    </source>
</reference>
<dbReference type="RefSeq" id="WP_071368871.1">
    <property type="nucleotide sequence ID" value="NZ_MLYP01000072.1"/>
</dbReference>
<comment type="caution">
    <text evidence="3">The sequence shown here is derived from an EMBL/GenBank/DDBJ whole genome shotgun (WGS) entry which is preliminary data.</text>
</comment>
<accession>A0A1S2NZK1</accession>
<feature type="domain" description="Beta-ketoacyl-[acyl-carrier-protein] synthase III N-terminal" evidence="2">
    <location>
        <begin position="8"/>
        <end position="72"/>
    </location>
</feature>
<dbReference type="GO" id="GO:0004315">
    <property type="term" value="F:3-oxoacyl-[acyl-carrier-protein] synthase activity"/>
    <property type="evidence" value="ECO:0007669"/>
    <property type="project" value="InterPro"/>
</dbReference>
<evidence type="ECO:0000313" key="3">
    <source>
        <dbReference type="EMBL" id="OIJ86706.1"/>
    </source>
</evidence>
<proteinExistence type="predicted"/>
<evidence type="ECO:0000313" key="4">
    <source>
        <dbReference type="Proteomes" id="UP000179935"/>
    </source>
</evidence>
<dbReference type="SUPFAM" id="SSF53901">
    <property type="entry name" value="Thiolase-like"/>
    <property type="match status" value="1"/>
</dbReference>
<dbReference type="InterPro" id="IPR016039">
    <property type="entry name" value="Thiolase-like"/>
</dbReference>